<evidence type="ECO:0000313" key="4">
    <source>
        <dbReference type="Proteomes" id="UP001476798"/>
    </source>
</evidence>
<dbReference type="EMBL" id="JAHRIO010070358">
    <property type="protein sequence ID" value="MEQ2181076.1"/>
    <property type="molecule type" value="Genomic_DNA"/>
</dbReference>
<keyword evidence="1" id="KW-0853">WD repeat</keyword>
<evidence type="ECO:0000256" key="1">
    <source>
        <dbReference type="ARBA" id="ARBA00022574"/>
    </source>
</evidence>
<dbReference type="InterPro" id="IPR048720">
    <property type="entry name" value="PROPPIN"/>
</dbReference>
<dbReference type="Pfam" id="PF21032">
    <property type="entry name" value="PROPPIN"/>
    <property type="match status" value="1"/>
</dbReference>
<dbReference type="InterPro" id="IPR036322">
    <property type="entry name" value="WD40_repeat_dom_sf"/>
</dbReference>
<dbReference type="PANTHER" id="PTHR11227">
    <property type="entry name" value="WD-REPEAT PROTEIN INTERACTING WITH PHOSPHOINOSIDES WIPI -RELATED"/>
    <property type="match status" value="1"/>
</dbReference>
<accession>A0ABV0PC92</accession>
<organism evidence="3 4">
    <name type="scientific">Goodea atripinnis</name>
    <dbReference type="NCBI Taxonomy" id="208336"/>
    <lineage>
        <taxon>Eukaryota</taxon>
        <taxon>Metazoa</taxon>
        <taxon>Chordata</taxon>
        <taxon>Craniata</taxon>
        <taxon>Vertebrata</taxon>
        <taxon>Euteleostomi</taxon>
        <taxon>Actinopterygii</taxon>
        <taxon>Neopterygii</taxon>
        <taxon>Teleostei</taxon>
        <taxon>Neoteleostei</taxon>
        <taxon>Acanthomorphata</taxon>
        <taxon>Ovalentaria</taxon>
        <taxon>Atherinomorphae</taxon>
        <taxon>Cyprinodontiformes</taxon>
        <taxon>Goodeidae</taxon>
        <taxon>Goodea</taxon>
    </lineage>
</organism>
<reference evidence="3 4" key="1">
    <citation type="submission" date="2021-06" db="EMBL/GenBank/DDBJ databases">
        <authorList>
            <person name="Palmer J.M."/>
        </authorList>
    </citation>
    <scope>NUCLEOTIDE SEQUENCE [LARGE SCALE GENOMIC DNA]</scope>
    <source>
        <strain evidence="3 4">GA_2019</strain>
        <tissue evidence="3">Muscle</tissue>
    </source>
</reference>
<evidence type="ECO:0000256" key="2">
    <source>
        <dbReference type="ARBA" id="ARBA00022737"/>
    </source>
</evidence>
<feature type="non-terminal residue" evidence="3">
    <location>
        <position position="1"/>
    </location>
</feature>
<proteinExistence type="predicted"/>
<protein>
    <submittedName>
        <fullName evidence="3">Uncharacterized protein</fullName>
    </submittedName>
</protein>
<name>A0ABV0PC92_9TELE</name>
<sequence length="169" mass="18897">NERPPSRSLKPDIPSLKSASVALGVWTTRRSSGLRRGSARAKGLQPWTARRQRIGWLGWRPRRPHRRVPERTDTSSAPLEGPDVYIVERLFSSSLVVVVSLSMPRRMNVYHFKKGTEICNYSYSNNILSVKLNRQSTVTLIQAHDSPLAALTFNASGSKLASASEKVRT</sequence>
<keyword evidence="2" id="KW-0677">Repeat</keyword>
<gene>
    <name evidence="3" type="ORF">GOODEAATRI_007652</name>
</gene>
<dbReference type="SUPFAM" id="SSF50978">
    <property type="entry name" value="WD40 repeat-like"/>
    <property type="match status" value="1"/>
</dbReference>
<evidence type="ECO:0000313" key="3">
    <source>
        <dbReference type="EMBL" id="MEQ2181076.1"/>
    </source>
</evidence>
<comment type="caution">
    <text evidence="3">The sequence shown here is derived from an EMBL/GenBank/DDBJ whole genome shotgun (WGS) entry which is preliminary data.</text>
</comment>
<dbReference type="Proteomes" id="UP001476798">
    <property type="component" value="Unassembled WGS sequence"/>
</dbReference>
<keyword evidence="4" id="KW-1185">Reference proteome</keyword>